<dbReference type="InterPro" id="IPR050275">
    <property type="entry name" value="PGM_Phosphatase"/>
</dbReference>
<gene>
    <name evidence="4" type="ORF">EBM89_07475</name>
</gene>
<evidence type="ECO:0000256" key="3">
    <source>
        <dbReference type="SAM" id="MobiDB-lite"/>
    </source>
</evidence>
<keyword evidence="5" id="KW-1185">Reference proteome</keyword>
<dbReference type="SMART" id="SM00855">
    <property type="entry name" value="PGAM"/>
    <property type="match status" value="1"/>
</dbReference>
<evidence type="ECO:0000256" key="2">
    <source>
        <dbReference type="PIRSR" id="PIRSR613078-2"/>
    </source>
</evidence>
<dbReference type="GO" id="GO:0005737">
    <property type="term" value="C:cytoplasm"/>
    <property type="evidence" value="ECO:0007669"/>
    <property type="project" value="TreeGrafter"/>
</dbReference>
<protein>
    <submittedName>
        <fullName evidence="4">Histidine phosphatase family protein</fullName>
    </submittedName>
</protein>
<feature type="region of interest" description="Disordered" evidence="3">
    <location>
        <begin position="207"/>
        <end position="231"/>
    </location>
</feature>
<sequence>MTAGRVVLWRHGRTAHNAAARLQGQSDIPLDEVGVWQAETAAAALASRYRPTVVVSSDLGRARATAQALGDRTGLPVTTDVRVRERSFGDWEGLTSAEIAERWPEQHAAWVAGHEPERVGAETRAQVLDRMVAGVTDLAAALGSEDTLVVTSHGAAITLGITGLLGLPAEWKGVSGMSNAHWAELRPGRPGSGLAWRLEALNVGPVHASSDWNAGPDRPDEGMDDEVRDPA</sequence>
<proteinExistence type="predicted"/>
<dbReference type="PANTHER" id="PTHR48100">
    <property type="entry name" value="BROAD-SPECIFICITY PHOSPHATASE YOR283W-RELATED"/>
    <property type="match status" value="1"/>
</dbReference>
<dbReference type="OrthoDB" id="4697614at2"/>
<feature type="active site" description="Proton donor/acceptor" evidence="1">
    <location>
        <position position="85"/>
    </location>
</feature>
<dbReference type="AlphaFoldDB" id="A0A3M2JFX7"/>
<dbReference type="RefSeq" id="WP_122148821.1">
    <property type="nucleotide sequence ID" value="NZ_RFFI01000031.1"/>
</dbReference>
<feature type="active site" description="Tele-phosphohistidine intermediate" evidence="1">
    <location>
        <position position="11"/>
    </location>
</feature>
<dbReference type="InterPro" id="IPR013078">
    <property type="entry name" value="His_Pase_superF_clade-1"/>
</dbReference>
<feature type="compositionally biased region" description="Acidic residues" evidence="3">
    <location>
        <begin position="222"/>
        <end position="231"/>
    </location>
</feature>
<feature type="binding site" evidence="2">
    <location>
        <position position="61"/>
    </location>
    <ligand>
        <name>substrate</name>
    </ligand>
</feature>
<comment type="caution">
    <text evidence="4">The sequence shown here is derived from an EMBL/GenBank/DDBJ whole genome shotgun (WGS) entry which is preliminary data.</text>
</comment>
<accession>A0A3M2JFX7</accession>
<dbReference type="EMBL" id="RFFI01000031">
    <property type="protein sequence ID" value="RMI12692.1"/>
    <property type="molecule type" value="Genomic_DNA"/>
</dbReference>
<evidence type="ECO:0000256" key="1">
    <source>
        <dbReference type="PIRSR" id="PIRSR613078-1"/>
    </source>
</evidence>
<organism evidence="4 5">
    <name type="scientific">Cellulomonas triticagri</name>
    <dbReference type="NCBI Taxonomy" id="2483352"/>
    <lineage>
        <taxon>Bacteria</taxon>
        <taxon>Bacillati</taxon>
        <taxon>Actinomycetota</taxon>
        <taxon>Actinomycetes</taxon>
        <taxon>Micrococcales</taxon>
        <taxon>Cellulomonadaceae</taxon>
        <taxon>Cellulomonas</taxon>
    </lineage>
</organism>
<dbReference type="Proteomes" id="UP000269289">
    <property type="component" value="Unassembled WGS sequence"/>
</dbReference>
<dbReference type="InterPro" id="IPR029033">
    <property type="entry name" value="His_PPase_superfam"/>
</dbReference>
<dbReference type="SUPFAM" id="SSF53254">
    <property type="entry name" value="Phosphoglycerate mutase-like"/>
    <property type="match status" value="1"/>
</dbReference>
<dbReference type="GO" id="GO:0016791">
    <property type="term" value="F:phosphatase activity"/>
    <property type="evidence" value="ECO:0007669"/>
    <property type="project" value="TreeGrafter"/>
</dbReference>
<dbReference type="Pfam" id="PF00300">
    <property type="entry name" value="His_Phos_1"/>
    <property type="match status" value="1"/>
</dbReference>
<feature type="binding site" evidence="2">
    <location>
        <begin position="10"/>
        <end position="17"/>
    </location>
    <ligand>
        <name>substrate</name>
    </ligand>
</feature>
<evidence type="ECO:0000313" key="4">
    <source>
        <dbReference type="EMBL" id="RMI12692.1"/>
    </source>
</evidence>
<dbReference type="CDD" id="cd07067">
    <property type="entry name" value="HP_PGM_like"/>
    <property type="match status" value="1"/>
</dbReference>
<dbReference type="PANTHER" id="PTHR48100:SF62">
    <property type="entry name" value="GLUCOSYL-3-PHOSPHOGLYCERATE PHOSPHATASE"/>
    <property type="match status" value="1"/>
</dbReference>
<name>A0A3M2JFX7_9CELL</name>
<reference evidence="4 5" key="1">
    <citation type="submission" date="2018-10" db="EMBL/GenBank/DDBJ databases">
        <title>Isolation, diversity and antifungal activity of actinobacteria from wheat.</title>
        <authorList>
            <person name="Han C."/>
        </authorList>
    </citation>
    <scope>NUCLEOTIDE SEQUENCE [LARGE SCALE GENOMIC DNA]</scope>
    <source>
        <strain evidence="4 5">NEAU-YY56</strain>
    </source>
</reference>
<dbReference type="Gene3D" id="3.40.50.1240">
    <property type="entry name" value="Phosphoglycerate mutase-like"/>
    <property type="match status" value="1"/>
</dbReference>
<evidence type="ECO:0000313" key="5">
    <source>
        <dbReference type="Proteomes" id="UP000269289"/>
    </source>
</evidence>